<keyword evidence="3" id="KW-1185">Reference proteome</keyword>
<comment type="caution">
    <text evidence="2">The sequence shown here is derived from an EMBL/GenBank/DDBJ whole genome shotgun (WGS) entry which is preliminary data.</text>
</comment>
<dbReference type="AlphaFoldDB" id="A0AAV4U6P3"/>
<protein>
    <submittedName>
        <fullName evidence="2">Uncharacterized protein</fullName>
    </submittedName>
</protein>
<feature type="region of interest" description="Disordered" evidence="1">
    <location>
        <begin position="1"/>
        <end position="22"/>
    </location>
</feature>
<feature type="compositionally biased region" description="Basic residues" evidence="1">
    <location>
        <begin position="1"/>
        <end position="11"/>
    </location>
</feature>
<dbReference type="Proteomes" id="UP001054945">
    <property type="component" value="Unassembled WGS sequence"/>
</dbReference>
<sequence length="100" mass="11200">MNKVFRKKEKKKNNNRDNPKRRAKAVAAFRNGGVSTNCWSRRLWGWGKTGGYRWHIDAGGREESKGVEACQQGSDVEDNVPDGRVISTLALGATGFRFES</sequence>
<evidence type="ECO:0000256" key="1">
    <source>
        <dbReference type="SAM" id="MobiDB-lite"/>
    </source>
</evidence>
<evidence type="ECO:0000313" key="2">
    <source>
        <dbReference type="EMBL" id="GIY53417.1"/>
    </source>
</evidence>
<organism evidence="2 3">
    <name type="scientific">Caerostris extrusa</name>
    <name type="common">Bark spider</name>
    <name type="synonym">Caerostris bankana</name>
    <dbReference type="NCBI Taxonomy" id="172846"/>
    <lineage>
        <taxon>Eukaryota</taxon>
        <taxon>Metazoa</taxon>
        <taxon>Ecdysozoa</taxon>
        <taxon>Arthropoda</taxon>
        <taxon>Chelicerata</taxon>
        <taxon>Arachnida</taxon>
        <taxon>Araneae</taxon>
        <taxon>Araneomorphae</taxon>
        <taxon>Entelegynae</taxon>
        <taxon>Araneoidea</taxon>
        <taxon>Araneidae</taxon>
        <taxon>Caerostris</taxon>
    </lineage>
</organism>
<proteinExistence type="predicted"/>
<gene>
    <name evidence="2" type="ORF">CEXT_70131</name>
</gene>
<accession>A0AAV4U6P3</accession>
<evidence type="ECO:0000313" key="3">
    <source>
        <dbReference type="Proteomes" id="UP001054945"/>
    </source>
</evidence>
<dbReference type="EMBL" id="BPLR01012365">
    <property type="protein sequence ID" value="GIY53417.1"/>
    <property type="molecule type" value="Genomic_DNA"/>
</dbReference>
<reference evidence="2 3" key="1">
    <citation type="submission" date="2021-06" db="EMBL/GenBank/DDBJ databases">
        <title>Caerostris extrusa draft genome.</title>
        <authorList>
            <person name="Kono N."/>
            <person name="Arakawa K."/>
        </authorList>
    </citation>
    <scope>NUCLEOTIDE SEQUENCE [LARGE SCALE GENOMIC DNA]</scope>
</reference>
<name>A0AAV4U6P3_CAEEX</name>